<gene>
    <name evidence="1" type="ORF">CcarbDRAFT_4273</name>
</gene>
<name>C6PZQ6_9CLOT</name>
<dbReference type="EMBL" id="ACVI01000099">
    <property type="protein sequence ID" value="EET85256.1"/>
    <property type="molecule type" value="Genomic_DNA"/>
</dbReference>
<organism evidence="1 2">
    <name type="scientific">Clostridium carboxidivorans P7</name>
    <dbReference type="NCBI Taxonomy" id="536227"/>
    <lineage>
        <taxon>Bacteria</taxon>
        <taxon>Bacillati</taxon>
        <taxon>Bacillota</taxon>
        <taxon>Clostridia</taxon>
        <taxon>Eubacteriales</taxon>
        <taxon>Clostridiaceae</taxon>
        <taxon>Clostridium</taxon>
    </lineage>
</organism>
<reference evidence="1 2" key="1">
    <citation type="submission" date="2009-06" db="EMBL/GenBank/DDBJ databases">
        <title>The draft genome of Clostridium carboxidivorans P7.</title>
        <authorList>
            <consortium name="US DOE Joint Genome Institute (JGI-PGF)"/>
            <person name="Lucas S."/>
            <person name="Copeland A."/>
            <person name="Lapidus A."/>
            <person name="Glavina del Rio T."/>
            <person name="Tice H."/>
            <person name="Bruce D."/>
            <person name="Goodwin L."/>
            <person name="Pitluck S."/>
            <person name="Larimer F."/>
            <person name="Land M.L."/>
            <person name="Hauser L."/>
            <person name="Hemme C.L."/>
        </authorList>
    </citation>
    <scope>NUCLEOTIDE SEQUENCE [LARGE SCALE GENOMIC DNA]</scope>
    <source>
        <strain evidence="1 2">P7</strain>
    </source>
</reference>
<evidence type="ECO:0000313" key="2">
    <source>
        <dbReference type="Proteomes" id="UP000004198"/>
    </source>
</evidence>
<proteinExistence type="predicted"/>
<sequence>MDNILGKRIKLLRNESELTQEEFRKKIQFKKIYDITIRIKF</sequence>
<keyword evidence="2" id="KW-1185">Reference proteome</keyword>
<protein>
    <submittedName>
        <fullName evidence="1">Uncharacterized protein</fullName>
    </submittedName>
</protein>
<dbReference type="Proteomes" id="UP000004198">
    <property type="component" value="Unassembled WGS sequence"/>
</dbReference>
<accession>C6PZQ6</accession>
<comment type="caution">
    <text evidence="1">The sequence shown here is derived from an EMBL/GenBank/DDBJ whole genome shotgun (WGS) entry which is preliminary data.</text>
</comment>
<dbReference type="AlphaFoldDB" id="C6PZQ6"/>
<evidence type="ECO:0000313" key="1">
    <source>
        <dbReference type="EMBL" id="EET85256.1"/>
    </source>
</evidence>